<dbReference type="SUPFAM" id="SSF81383">
    <property type="entry name" value="F-box domain"/>
    <property type="match status" value="1"/>
</dbReference>
<dbReference type="Proteomes" id="UP001152561">
    <property type="component" value="Unassembled WGS sequence"/>
</dbReference>
<dbReference type="PANTHER" id="PTHR35546:SF100">
    <property type="entry name" value="F-BOX DOMAIN-CONTAINING PROTEIN"/>
    <property type="match status" value="1"/>
</dbReference>
<accession>A0A9Q1LZ80</accession>
<dbReference type="OrthoDB" id="1916346at2759"/>
<reference evidence="3" key="1">
    <citation type="journal article" date="2023" name="Proc. Natl. Acad. Sci. U.S.A.">
        <title>Genomic and structural basis for evolution of tropane alkaloid biosynthesis.</title>
        <authorList>
            <person name="Wanga Y.-J."/>
            <person name="Taina T."/>
            <person name="Yua J.-Y."/>
            <person name="Lia J."/>
            <person name="Xua B."/>
            <person name="Chenc J."/>
            <person name="D'Auriad J.C."/>
            <person name="Huanga J.-P."/>
            <person name="Huanga S.-X."/>
        </authorList>
    </citation>
    <scope>NUCLEOTIDE SEQUENCE [LARGE SCALE GENOMIC DNA]</scope>
    <source>
        <strain evidence="3">cv. KIB-2019</strain>
    </source>
</reference>
<dbReference type="InterPro" id="IPR036047">
    <property type="entry name" value="F-box-like_dom_sf"/>
</dbReference>
<evidence type="ECO:0000313" key="2">
    <source>
        <dbReference type="EMBL" id="KAJ8545839.1"/>
    </source>
</evidence>
<sequence>MNAYIQPRYDFAVDNEEEDKFMDAPIVLTNDEDDSRPYSLCDRRFSKVAIMDRGKRPGRSLSARNNKIYLDFKDIIREHALPFLPAKSLYKFRAVCRDWRLQISTPFFAHNQSLSCHSTSGIFLQTPGGSPSLVPIDANSCGVPDPFLRFLPEPVDIKSSSNGLLCCQGREGDKAYYICNPVTQQWKKLPKSNANHGPDPAIVLLFEPSLLNFVAGYKIICAFQSTDFGEATEFDIYSSREDSWEISGEICFGARRVVPKSGVHVNGVVYWITTGSMLAFDLTKERSQLLQGYHTRGILGAFGGKLCKVNVTGSSIKLNVLVNAHTNTMQMGSRRRMWSKKQAVVLDSKIVGGLARDYSVLHVDSEIMVVQGGERTYSYDFKSRATKVLSSRANIHSPCFPYVNSLVAL</sequence>
<protein>
    <recommendedName>
        <fullName evidence="1">F-box associated beta-propeller type 1 domain-containing protein</fullName>
    </recommendedName>
</protein>
<gene>
    <name evidence="2" type="ORF">K7X08_018422</name>
</gene>
<dbReference type="InterPro" id="IPR006527">
    <property type="entry name" value="F-box-assoc_dom_typ1"/>
</dbReference>
<organism evidence="2 3">
    <name type="scientific">Anisodus acutangulus</name>
    <dbReference type="NCBI Taxonomy" id="402998"/>
    <lineage>
        <taxon>Eukaryota</taxon>
        <taxon>Viridiplantae</taxon>
        <taxon>Streptophyta</taxon>
        <taxon>Embryophyta</taxon>
        <taxon>Tracheophyta</taxon>
        <taxon>Spermatophyta</taxon>
        <taxon>Magnoliopsida</taxon>
        <taxon>eudicotyledons</taxon>
        <taxon>Gunneridae</taxon>
        <taxon>Pentapetalae</taxon>
        <taxon>asterids</taxon>
        <taxon>lamiids</taxon>
        <taxon>Solanales</taxon>
        <taxon>Solanaceae</taxon>
        <taxon>Solanoideae</taxon>
        <taxon>Hyoscyameae</taxon>
        <taxon>Anisodus</taxon>
    </lineage>
</organism>
<proteinExistence type="predicted"/>
<evidence type="ECO:0000259" key="1">
    <source>
        <dbReference type="Pfam" id="PF07734"/>
    </source>
</evidence>
<dbReference type="InterPro" id="IPR017451">
    <property type="entry name" value="F-box-assoc_interact_dom"/>
</dbReference>
<dbReference type="EMBL" id="JAJAGQ010000013">
    <property type="protein sequence ID" value="KAJ8545839.1"/>
    <property type="molecule type" value="Genomic_DNA"/>
</dbReference>
<evidence type="ECO:0000313" key="3">
    <source>
        <dbReference type="Proteomes" id="UP001152561"/>
    </source>
</evidence>
<dbReference type="AlphaFoldDB" id="A0A9Q1LZ80"/>
<dbReference type="PANTHER" id="PTHR35546">
    <property type="entry name" value="F-BOX PROTEIN INTERACTION DOMAIN PROTEIN-RELATED"/>
    <property type="match status" value="1"/>
</dbReference>
<dbReference type="Pfam" id="PF07734">
    <property type="entry name" value="FBA_1"/>
    <property type="match status" value="1"/>
</dbReference>
<dbReference type="NCBIfam" id="TIGR01640">
    <property type="entry name" value="F_box_assoc_1"/>
    <property type="match status" value="1"/>
</dbReference>
<name>A0A9Q1LZ80_9SOLA</name>
<feature type="domain" description="F-box associated beta-propeller type 1" evidence="1">
    <location>
        <begin position="160"/>
        <end position="350"/>
    </location>
</feature>
<dbReference type="InterPro" id="IPR055290">
    <property type="entry name" value="At3g26010-like"/>
</dbReference>
<comment type="caution">
    <text evidence="2">The sequence shown here is derived from an EMBL/GenBank/DDBJ whole genome shotgun (WGS) entry which is preliminary data.</text>
</comment>
<keyword evidence="3" id="KW-1185">Reference proteome</keyword>